<dbReference type="SUPFAM" id="SSF52540">
    <property type="entry name" value="P-loop containing nucleoside triphosphate hydrolases"/>
    <property type="match status" value="1"/>
</dbReference>
<dbReference type="GO" id="GO:0016887">
    <property type="term" value="F:ATP hydrolysis activity"/>
    <property type="evidence" value="ECO:0007669"/>
    <property type="project" value="InterPro"/>
</dbReference>
<gene>
    <name evidence="6" type="ORF">DP939_40140</name>
</gene>
<organism evidence="6 7">
    <name type="scientific">Spongiactinospora rosea</name>
    <dbReference type="NCBI Taxonomy" id="2248750"/>
    <lineage>
        <taxon>Bacteria</taxon>
        <taxon>Bacillati</taxon>
        <taxon>Actinomycetota</taxon>
        <taxon>Actinomycetes</taxon>
        <taxon>Streptosporangiales</taxon>
        <taxon>Streptosporangiaceae</taxon>
        <taxon>Spongiactinospora</taxon>
    </lineage>
</organism>
<comment type="caution">
    <text evidence="6">The sequence shown here is derived from an EMBL/GenBank/DDBJ whole genome shotgun (WGS) entry which is preliminary data.</text>
</comment>
<feature type="coiled-coil region" evidence="4">
    <location>
        <begin position="599"/>
        <end position="633"/>
    </location>
</feature>
<evidence type="ECO:0000256" key="4">
    <source>
        <dbReference type="SAM" id="Coils"/>
    </source>
</evidence>
<dbReference type="PANTHER" id="PTHR32114:SF2">
    <property type="entry name" value="ABC TRANSPORTER ABCH.3"/>
    <property type="match status" value="1"/>
</dbReference>
<evidence type="ECO:0000256" key="1">
    <source>
        <dbReference type="ARBA" id="ARBA00006930"/>
    </source>
</evidence>
<evidence type="ECO:0000256" key="3">
    <source>
        <dbReference type="ARBA" id="ARBA00013368"/>
    </source>
</evidence>
<evidence type="ECO:0000259" key="5">
    <source>
        <dbReference type="Pfam" id="PF13476"/>
    </source>
</evidence>
<keyword evidence="4" id="KW-0175">Coiled coil</keyword>
<evidence type="ECO:0000256" key="2">
    <source>
        <dbReference type="ARBA" id="ARBA00011322"/>
    </source>
</evidence>
<evidence type="ECO:0000313" key="7">
    <source>
        <dbReference type="Proteomes" id="UP000253303"/>
    </source>
</evidence>
<reference evidence="6 7" key="1">
    <citation type="submission" date="2018-06" db="EMBL/GenBank/DDBJ databases">
        <title>Sphaerisporangium craniellae sp. nov., isolated from a marine sponge in the South China Sea.</title>
        <authorList>
            <person name="Li L."/>
        </authorList>
    </citation>
    <scope>NUCLEOTIDE SEQUENCE [LARGE SCALE GENOMIC DNA]</scope>
    <source>
        <strain evidence="6 7">LHW63015</strain>
    </source>
</reference>
<dbReference type="Proteomes" id="UP000253303">
    <property type="component" value="Unassembled WGS sequence"/>
</dbReference>
<dbReference type="OrthoDB" id="9795626at2"/>
<keyword evidence="7" id="KW-1185">Reference proteome</keyword>
<dbReference type="AlphaFoldDB" id="A0A366LLV1"/>
<name>A0A366LLV1_9ACTN</name>
<dbReference type="GO" id="GO:0006302">
    <property type="term" value="P:double-strand break repair"/>
    <property type="evidence" value="ECO:0007669"/>
    <property type="project" value="InterPro"/>
</dbReference>
<dbReference type="InterPro" id="IPR038729">
    <property type="entry name" value="Rad50/SbcC_AAA"/>
</dbReference>
<dbReference type="EMBL" id="QMEY01000032">
    <property type="protein sequence ID" value="RBQ14483.1"/>
    <property type="molecule type" value="Genomic_DNA"/>
</dbReference>
<dbReference type="RefSeq" id="WP_113986078.1">
    <property type="nucleotide sequence ID" value="NZ_QMEY01000032.1"/>
</dbReference>
<dbReference type="PANTHER" id="PTHR32114">
    <property type="entry name" value="ABC TRANSPORTER ABCH.3"/>
    <property type="match status" value="1"/>
</dbReference>
<evidence type="ECO:0000313" key="6">
    <source>
        <dbReference type="EMBL" id="RBQ14483.1"/>
    </source>
</evidence>
<proteinExistence type="inferred from homology"/>
<sequence>MRLLQLSLTGLRSYPAPVTIDFTGKSLVAALGDTGAGKTSLLDAITYALFRTTSWETREARQRIADGAQAMSVELTFIQGAQHWHVQRTLHVTNPNAARHHLRNLHTGEELDNAVKVDERIKAILQMGYKTFMRVGLLAQGRFDQLLTAGQTERSRRLRELFGIESLESVQKLAGSRYITLQSLIGAAEGKRTTMPLDPRQAATAAGAAADAAEARAAFLNTAIDRISALQTEAVRARSMAETAATAAEDLSARGVANADAVLHGLEPIAADIAARRDLLNRRGHDAVRAEEQLTKAIADAGDEELRRSAVILEDLAARAEEHRGERDRLAKLNRRLATDGAAIAAAESDLATRAANAEPLAHAAEDAAETSKRVRTSAAIARPLVALAATAARAVAGAALKYATAVGTCETARHNIGILEGNALAIKERAAIAARQLDTLLLRDQAAGLAAGLHPGDGCPVCKQSVPADFTPTSESYAAELHSAKERLREATVAQDEIFGQLVQARAALTTADQAKLDRERDHQRALQDVQEAQIKAAAALKDFAALVLEAEGDFDAESATERLTTADDQQHITTITEVITVCELEATAVADRKQTDALRHTARLEAAREALENQKDRHQQAIEDANTASDRHSGAVGRLAADLQALPVHIQAMLPEEAIEVRADAAAAAATTVATHLSEIQRLVEQLETVREEKAEVLTQQRALDHEARTTMEQPLDKLHAALNDWAQAVEEAINHLGTRRRHRRPQAPADYGIAGIRLFATELSKIAETLGCELGQASAIGTARADAALSNLREKAAEVADVDGFQPSDLTVPHLLHPLVAAAAKAAAEAEGQRREQHRAERLIKPAADLDAAIAAGKARCSALELLRKELVDAKFLGHLTMLRTRALLGVASDLLGQLTDQRFGFADGFEIISRGSGVVHHPNRLSGGEKFLASLALALALAELHSRSGPRLGSLFLDEGFATLDTTALESALDVLRSQVGGDRLVMVISHLHAVAEGVDDVLWVENGPAGSTARWMTQAERDELVQADLSSGLQTLA</sequence>
<protein>
    <recommendedName>
        <fullName evidence="3">Nuclease SbcCD subunit C</fullName>
    </recommendedName>
</protein>
<accession>A0A366LLV1</accession>
<comment type="subunit">
    <text evidence="2">Heterodimer of SbcC and SbcD.</text>
</comment>
<feature type="domain" description="Rad50/SbcC-type AAA" evidence="5">
    <location>
        <begin position="5"/>
        <end position="165"/>
    </location>
</feature>
<dbReference type="Pfam" id="PF13558">
    <property type="entry name" value="SbcC_Walker_B"/>
    <property type="match status" value="1"/>
</dbReference>
<dbReference type="InterPro" id="IPR027417">
    <property type="entry name" value="P-loop_NTPase"/>
</dbReference>
<comment type="similarity">
    <text evidence="1">Belongs to the SMC family. SbcC subfamily.</text>
</comment>
<dbReference type="Gene3D" id="3.40.50.300">
    <property type="entry name" value="P-loop containing nucleotide triphosphate hydrolases"/>
    <property type="match status" value="2"/>
</dbReference>
<feature type="coiled-coil region" evidence="4">
    <location>
        <begin position="675"/>
        <end position="702"/>
    </location>
</feature>
<dbReference type="Pfam" id="PF13476">
    <property type="entry name" value="AAA_23"/>
    <property type="match status" value="1"/>
</dbReference>